<organism evidence="2 3">
    <name type="scientific">Symbiodinium microadriaticum</name>
    <name type="common">Dinoflagellate</name>
    <name type="synonym">Zooxanthella microadriatica</name>
    <dbReference type="NCBI Taxonomy" id="2951"/>
    <lineage>
        <taxon>Eukaryota</taxon>
        <taxon>Sar</taxon>
        <taxon>Alveolata</taxon>
        <taxon>Dinophyceae</taxon>
        <taxon>Suessiales</taxon>
        <taxon>Symbiodiniaceae</taxon>
        <taxon>Symbiodinium</taxon>
    </lineage>
</organism>
<keyword evidence="3" id="KW-1185">Reference proteome</keyword>
<evidence type="ECO:0000256" key="1">
    <source>
        <dbReference type="SAM" id="MobiDB-lite"/>
    </source>
</evidence>
<gene>
    <name evidence="2" type="ORF">AK812_SmicGene32394</name>
</gene>
<protein>
    <submittedName>
        <fullName evidence="2">Uncharacterized protein</fullName>
    </submittedName>
</protein>
<reference evidence="2 3" key="1">
    <citation type="submission" date="2016-02" db="EMBL/GenBank/DDBJ databases">
        <title>Genome analysis of coral dinoflagellate symbionts highlights evolutionary adaptations to a symbiotic lifestyle.</title>
        <authorList>
            <person name="Aranda M."/>
            <person name="Li Y."/>
            <person name="Liew Y.J."/>
            <person name="Baumgarten S."/>
            <person name="Simakov O."/>
            <person name="Wilson M."/>
            <person name="Piel J."/>
            <person name="Ashoor H."/>
            <person name="Bougouffa S."/>
            <person name="Bajic V.B."/>
            <person name="Ryu T."/>
            <person name="Ravasi T."/>
            <person name="Bayer T."/>
            <person name="Micklem G."/>
            <person name="Kim H."/>
            <person name="Bhak J."/>
            <person name="Lajeunesse T.C."/>
            <person name="Voolstra C.R."/>
        </authorList>
    </citation>
    <scope>NUCLEOTIDE SEQUENCE [LARGE SCALE GENOMIC DNA]</scope>
    <source>
        <strain evidence="2 3">CCMP2467</strain>
    </source>
</reference>
<evidence type="ECO:0000313" key="3">
    <source>
        <dbReference type="Proteomes" id="UP000186817"/>
    </source>
</evidence>
<evidence type="ECO:0000313" key="2">
    <source>
        <dbReference type="EMBL" id="OLP86497.1"/>
    </source>
</evidence>
<accession>A0A1Q9CUC3</accession>
<comment type="caution">
    <text evidence="2">The sequence shown here is derived from an EMBL/GenBank/DDBJ whole genome shotgun (WGS) entry which is preliminary data.</text>
</comment>
<dbReference type="AlphaFoldDB" id="A0A1Q9CUC3"/>
<dbReference type="EMBL" id="LSRX01000913">
    <property type="protein sequence ID" value="OLP86497.1"/>
    <property type="molecule type" value="Genomic_DNA"/>
</dbReference>
<dbReference type="OrthoDB" id="444472at2759"/>
<dbReference type="Proteomes" id="UP000186817">
    <property type="component" value="Unassembled WGS sequence"/>
</dbReference>
<proteinExistence type="predicted"/>
<sequence>MQLALRRRLRMPLPISHGRCGPTQSCGRQVDRFGDHALACPRTGLLARTAKTLEHAWVRVTREAVGAEGQVVPQQWLVHTTAPGLHADDRRRLDVGRTGLRLPGACERRHQCGIAAQRCAVSRGPVNDIAQLTIEESATGFKSQAFRAASSRAPHLDHQTATWRLMYFTRLEALMGSKDTLCKVVMLNIGLEDMLTHFTVAVGFKKTLAFQPRGIKQSNGSSGEGIWITTRLFYGELCDVIYGATTNGTALCCDATLVSPLTRTGQPQPCTADLDGAALRTAERRKAATYPELRSEGPQRLVVLGSEVGGRFNGDAHGLLRDLVRAVAATAACSPRDRRTSPAAYWASWADVLCAPRPRFAAAWVAELKRAVAYMPQQAFDARGTLVGLSHLRAAARQPPTKGPQAGAAWLTGMTGISPRPCACHAPALTCLSRFAASLQHRRRHARGRPLDHLGSGGPKPRSLSHADCTGRRRRVAADHVKGLVEAAEQIVFVTSVVAGS</sequence>
<feature type="region of interest" description="Disordered" evidence="1">
    <location>
        <begin position="443"/>
        <end position="471"/>
    </location>
</feature>
<name>A0A1Q9CUC3_SYMMI</name>